<accession>A0A0E0BEA3</accession>
<reference evidence="2" key="2">
    <citation type="submission" date="2018-05" db="EMBL/GenBank/DDBJ databases">
        <title>OgluRS3 (Oryza glumaepatula Reference Sequence Version 3).</title>
        <authorList>
            <person name="Zhang J."/>
            <person name="Kudrna D."/>
            <person name="Lee S."/>
            <person name="Talag J."/>
            <person name="Welchert J."/>
            <person name="Wing R.A."/>
        </authorList>
    </citation>
    <scope>NUCLEOTIDE SEQUENCE [LARGE SCALE GENOMIC DNA]</scope>
</reference>
<sequence length="105" mass="10965">MCGCRRHRTPSPTPPASPRTCRSMSPPRCRSTSTSSTARACSTPCSPTRAGASAPATSGESRCCRCIRSGSYVGWSAATHRRASTLASAGRSTPIEECATKTDGR</sequence>
<protein>
    <submittedName>
        <fullName evidence="2">Uncharacterized protein</fullName>
    </submittedName>
</protein>
<feature type="compositionally biased region" description="Low complexity" evidence="1">
    <location>
        <begin position="18"/>
        <end position="46"/>
    </location>
</feature>
<keyword evidence="3" id="KW-1185">Reference proteome</keyword>
<dbReference type="Gramene" id="OGLUM10G19930.1">
    <property type="protein sequence ID" value="OGLUM10G19930.1"/>
    <property type="gene ID" value="OGLUM10G19930"/>
</dbReference>
<feature type="region of interest" description="Disordered" evidence="1">
    <location>
        <begin position="1"/>
        <end position="60"/>
    </location>
</feature>
<proteinExistence type="predicted"/>
<evidence type="ECO:0000313" key="2">
    <source>
        <dbReference type="EnsemblPlants" id="OGLUM10G19930.1"/>
    </source>
</evidence>
<feature type="region of interest" description="Disordered" evidence="1">
    <location>
        <begin position="84"/>
        <end position="105"/>
    </location>
</feature>
<dbReference type="HOGENOM" id="CLU_2240776_0_0_1"/>
<dbReference type="AlphaFoldDB" id="A0A0E0BEA3"/>
<dbReference type="Proteomes" id="UP000026961">
    <property type="component" value="Chromosome 10"/>
</dbReference>
<dbReference type="EnsemblPlants" id="OGLUM10G19930.1">
    <property type="protein sequence ID" value="OGLUM10G19930.1"/>
    <property type="gene ID" value="OGLUM10G19930"/>
</dbReference>
<reference evidence="2" key="1">
    <citation type="submission" date="2015-04" db="UniProtKB">
        <authorList>
            <consortium name="EnsemblPlants"/>
        </authorList>
    </citation>
    <scope>IDENTIFICATION</scope>
</reference>
<evidence type="ECO:0000313" key="3">
    <source>
        <dbReference type="Proteomes" id="UP000026961"/>
    </source>
</evidence>
<organism evidence="2">
    <name type="scientific">Oryza glumipatula</name>
    <dbReference type="NCBI Taxonomy" id="40148"/>
    <lineage>
        <taxon>Eukaryota</taxon>
        <taxon>Viridiplantae</taxon>
        <taxon>Streptophyta</taxon>
        <taxon>Embryophyta</taxon>
        <taxon>Tracheophyta</taxon>
        <taxon>Spermatophyta</taxon>
        <taxon>Magnoliopsida</taxon>
        <taxon>Liliopsida</taxon>
        <taxon>Poales</taxon>
        <taxon>Poaceae</taxon>
        <taxon>BOP clade</taxon>
        <taxon>Oryzoideae</taxon>
        <taxon>Oryzeae</taxon>
        <taxon>Oryzinae</taxon>
        <taxon>Oryza</taxon>
    </lineage>
</organism>
<evidence type="ECO:0000256" key="1">
    <source>
        <dbReference type="SAM" id="MobiDB-lite"/>
    </source>
</evidence>
<name>A0A0E0BEA3_9ORYZ</name>